<evidence type="ECO:0000313" key="3">
    <source>
        <dbReference type="Proteomes" id="UP000479710"/>
    </source>
</evidence>
<reference evidence="2 3" key="1">
    <citation type="submission" date="2019-11" db="EMBL/GenBank/DDBJ databases">
        <title>Whole genome sequence of Oryza granulata.</title>
        <authorList>
            <person name="Li W."/>
        </authorList>
    </citation>
    <scope>NUCLEOTIDE SEQUENCE [LARGE SCALE GENOMIC DNA]</scope>
    <source>
        <strain evidence="3">cv. Menghai</strain>
        <tissue evidence="2">Leaf</tissue>
    </source>
</reference>
<evidence type="ECO:0000313" key="2">
    <source>
        <dbReference type="EMBL" id="KAF0914580.1"/>
    </source>
</evidence>
<feature type="region of interest" description="Disordered" evidence="1">
    <location>
        <begin position="30"/>
        <end position="49"/>
    </location>
</feature>
<protein>
    <submittedName>
        <fullName evidence="2">Uncharacterized protein</fullName>
    </submittedName>
</protein>
<accession>A0A6G1DPZ8</accession>
<proteinExistence type="predicted"/>
<evidence type="ECO:0000256" key="1">
    <source>
        <dbReference type="SAM" id="MobiDB-lite"/>
    </source>
</evidence>
<organism evidence="2 3">
    <name type="scientific">Oryza meyeriana var. granulata</name>
    <dbReference type="NCBI Taxonomy" id="110450"/>
    <lineage>
        <taxon>Eukaryota</taxon>
        <taxon>Viridiplantae</taxon>
        <taxon>Streptophyta</taxon>
        <taxon>Embryophyta</taxon>
        <taxon>Tracheophyta</taxon>
        <taxon>Spermatophyta</taxon>
        <taxon>Magnoliopsida</taxon>
        <taxon>Liliopsida</taxon>
        <taxon>Poales</taxon>
        <taxon>Poaceae</taxon>
        <taxon>BOP clade</taxon>
        <taxon>Oryzoideae</taxon>
        <taxon>Oryzeae</taxon>
        <taxon>Oryzinae</taxon>
        <taxon>Oryza</taxon>
        <taxon>Oryza meyeriana</taxon>
    </lineage>
</organism>
<name>A0A6G1DPZ8_9ORYZ</name>
<dbReference type="AlphaFoldDB" id="A0A6G1DPZ8"/>
<sequence>MPWIYVGPLQSKYICLNMVSRALVRVSVGVSSRPPTQAPSRCQPATAGR</sequence>
<dbReference type="Proteomes" id="UP000479710">
    <property type="component" value="Unassembled WGS sequence"/>
</dbReference>
<gene>
    <name evidence="2" type="ORF">E2562_030384</name>
</gene>
<dbReference type="EMBL" id="SPHZ02000006">
    <property type="protein sequence ID" value="KAF0914580.1"/>
    <property type="molecule type" value="Genomic_DNA"/>
</dbReference>
<keyword evidence="3" id="KW-1185">Reference proteome</keyword>
<comment type="caution">
    <text evidence="2">The sequence shown here is derived from an EMBL/GenBank/DDBJ whole genome shotgun (WGS) entry which is preliminary data.</text>
</comment>